<keyword evidence="5" id="KW-1185">Reference proteome</keyword>
<dbReference type="eggNOG" id="COG1316">
    <property type="taxonomic scope" value="Bacteria"/>
</dbReference>
<gene>
    <name evidence="4" type="ORF">SAMN04489860_1168</name>
</gene>
<dbReference type="Gene3D" id="3.40.630.190">
    <property type="entry name" value="LCP protein"/>
    <property type="match status" value="1"/>
</dbReference>
<dbReference type="AlphaFoldDB" id="A0A1H1QUT6"/>
<reference evidence="4 5" key="1">
    <citation type="submission" date="2016-10" db="EMBL/GenBank/DDBJ databases">
        <authorList>
            <person name="de Groot N.N."/>
        </authorList>
    </citation>
    <scope>NUCLEOTIDE SEQUENCE [LARGE SCALE GENOMIC DNA]</scope>
    <source>
        <strain evidence="4 5">DSM 22126</strain>
    </source>
</reference>
<comment type="similarity">
    <text evidence="1">Belongs to the LytR/CpsA/Psr (LCP) family.</text>
</comment>
<proteinExistence type="inferred from homology"/>
<accession>A0A1H1QUT6</accession>
<evidence type="ECO:0000313" key="4">
    <source>
        <dbReference type="EMBL" id="SDS26619.1"/>
    </source>
</evidence>
<dbReference type="Pfam" id="PF03816">
    <property type="entry name" value="LytR_cpsA_psr"/>
    <property type="match status" value="1"/>
</dbReference>
<feature type="domain" description="Cell envelope-related transcriptional attenuator" evidence="3">
    <location>
        <begin position="121"/>
        <end position="284"/>
    </location>
</feature>
<feature type="region of interest" description="Disordered" evidence="2">
    <location>
        <begin position="1"/>
        <end position="31"/>
    </location>
</feature>
<dbReference type="NCBIfam" id="TIGR00350">
    <property type="entry name" value="lytR_cpsA_psr"/>
    <property type="match status" value="1"/>
</dbReference>
<sequence>MASMLVAVPSHRNDRSARQVAAETTRGPAHAAQLGRTSVMRGVALGLTGVLAFGATAGALGASQLTGNIQTSDISGLTGDLEKPPPADASAGEAQNILILGSDFRGDENADFAVAGVEGMRSDTAIVAHISADRERVELVSIPRDSMVERPTCEMTDGSTVAGGRSMFNSAFATGADYGGDLESAAGCAVKTVQETTGVYIDDFVIVDFAGFESMVDAIGGVPMCIPEAVDDPKADLVLDAGFQTLDGADALGYARARYSLGDGGDLSRIGRQQQLIAATLSQVLSQNLLTDATGLYSFLDAATSSLTVSPGLSSVTDLTGLAYSLRSIRSGNISLMTIPTSPDPADPNRLVWTYEADEVWDKLATDTPLIEDATPVSDEADPGTGGTTDDTSTEDGAGTTEAAAETADETDTTDVGEEKEAGQEAFDLNDTTSTCE</sequence>
<dbReference type="EMBL" id="LT629776">
    <property type="protein sequence ID" value="SDS26619.1"/>
    <property type="molecule type" value="Genomic_DNA"/>
</dbReference>
<feature type="region of interest" description="Disordered" evidence="2">
    <location>
        <begin position="367"/>
        <end position="437"/>
    </location>
</feature>
<organism evidence="4 5">
    <name type="scientific">Paraoerskovia marina</name>
    <dbReference type="NCBI Taxonomy" id="545619"/>
    <lineage>
        <taxon>Bacteria</taxon>
        <taxon>Bacillati</taxon>
        <taxon>Actinomycetota</taxon>
        <taxon>Actinomycetes</taxon>
        <taxon>Micrococcales</taxon>
        <taxon>Cellulomonadaceae</taxon>
        <taxon>Paraoerskovia</taxon>
    </lineage>
</organism>
<evidence type="ECO:0000259" key="3">
    <source>
        <dbReference type="Pfam" id="PF03816"/>
    </source>
</evidence>
<evidence type="ECO:0000256" key="2">
    <source>
        <dbReference type="SAM" id="MobiDB-lite"/>
    </source>
</evidence>
<evidence type="ECO:0000313" key="5">
    <source>
        <dbReference type="Proteomes" id="UP000185663"/>
    </source>
</evidence>
<dbReference type="PANTHER" id="PTHR33392">
    <property type="entry name" value="POLYISOPRENYL-TEICHOIC ACID--PEPTIDOGLYCAN TEICHOIC ACID TRANSFERASE TAGU"/>
    <property type="match status" value="1"/>
</dbReference>
<dbReference type="InterPro" id="IPR004474">
    <property type="entry name" value="LytR_CpsA_psr"/>
</dbReference>
<protein>
    <submittedName>
        <fullName evidence="4">Cell envelope-related function transcriptional attenuator common domain-containing protein</fullName>
    </submittedName>
</protein>
<dbReference type="Proteomes" id="UP000185663">
    <property type="component" value="Chromosome I"/>
</dbReference>
<name>A0A1H1QUT6_9CELL</name>
<feature type="compositionally biased region" description="Low complexity" evidence="2">
    <location>
        <begin position="388"/>
        <end position="406"/>
    </location>
</feature>
<evidence type="ECO:0000256" key="1">
    <source>
        <dbReference type="ARBA" id="ARBA00006068"/>
    </source>
</evidence>
<feature type="compositionally biased region" description="Acidic residues" evidence="2">
    <location>
        <begin position="407"/>
        <end position="416"/>
    </location>
</feature>
<dbReference type="PANTHER" id="PTHR33392:SF6">
    <property type="entry name" value="POLYISOPRENYL-TEICHOIC ACID--PEPTIDOGLYCAN TEICHOIC ACID TRANSFERASE TAGU"/>
    <property type="match status" value="1"/>
</dbReference>
<dbReference type="InterPro" id="IPR050922">
    <property type="entry name" value="LytR/CpsA/Psr_CW_biosynth"/>
</dbReference>
<dbReference type="STRING" id="545619.SAMN04489860_1168"/>